<keyword evidence="2" id="KW-1185">Reference proteome</keyword>
<comment type="caution">
    <text evidence="1">The sequence shown here is derived from an EMBL/GenBank/DDBJ whole genome shotgun (WGS) entry which is preliminary data.</text>
</comment>
<dbReference type="AlphaFoldDB" id="A0A1J8QXF0"/>
<sequence length="25" mass="2613">MSFEHPTGSPLFAASISDSNAAFLD</sequence>
<gene>
    <name evidence="1" type="ORF">AZE42_13038</name>
</gene>
<organism evidence="1 2">
    <name type="scientific">Rhizopogon vesiculosus</name>
    <dbReference type="NCBI Taxonomy" id="180088"/>
    <lineage>
        <taxon>Eukaryota</taxon>
        <taxon>Fungi</taxon>
        <taxon>Dikarya</taxon>
        <taxon>Basidiomycota</taxon>
        <taxon>Agaricomycotina</taxon>
        <taxon>Agaricomycetes</taxon>
        <taxon>Agaricomycetidae</taxon>
        <taxon>Boletales</taxon>
        <taxon>Suillineae</taxon>
        <taxon>Rhizopogonaceae</taxon>
        <taxon>Rhizopogon</taxon>
    </lineage>
</organism>
<name>A0A1J8QXF0_9AGAM</name>
<evidence type="ECO:0000313" key="1">
    <source>
        <dbReference type="EMBL" id="OJA18144.1"/>
    </source>
</evidence>
<accession>A0A1J8QXF0</accession>
<proteinExistence type="predicted"/>
<feature type="non-terminal residue" evidence="1">
    <location>
        <position position="25"/>
    </location>
</feature>
<evidence type="ECO:0000313" key="2">
    <source>
        <dbReference type="Proteomes" id="UP000183567"/>
    </source>
</evidence>
<dbReference type="EMBL" id="LVVM01001616">
    <property type="protein sequence ID" value="OJA18144.1"/>
    <property type="molecule type" value="Genomic_DNA"/>
</dbReference>
<protein>
    <submittedName>
        <fullName evidence="1">Uncharacterized protein</fullName>
    </submittedName>
</protein>
<reference evidence="1 2" key="1">
    <citation type="submission" date="2016-03" db="EMBL/GenBank/DDBJ databases">
        <title>Comparative genomics of the ectomycorrhizal sister species Rhizopogon vinicolor and Rhizopogon vesiculosus (Basidiomycota: Boletales) reveals a divergence of the mating type B locus.</title>
        <authorList>
            <person name="Mujic A.B."/>
            <person name="Kuo A."/>
            <person name="Tritt A."/>
            <person name="Lipzen A."/>
            <person name="Chen C."/>
            <person name="Johnson J."/>
            <person name="Sharma A."/>
            <person name="Barry K."/>
            <person name="Grigoriev I.V."/>
            <person name="Spatafora J.W."/>
        </authorList>
    </citation>
    <scope>NUCLEOTIDE SEQUENCE [LARGE SCALE GENOMIC DNA]</scope>
    <source>
        <strain evidence="1 2">AM-OR11-056</strain>
    </source>
</reference>
<dbReference type="Proteomes" id="UP000183567">
    <property type="component" value="Unassembled WGS sequence"/>
</dbReference>